<keyword evidence="2" id="KW-1185">Reference proteome</keyword>
<protein>
    <submittedName>
        <fullName evidence="1">Uncharacterized protein</fullName>
    </submittedName>
</protein>
<dbReference type="EMBL" id="LFJN01000007">
    <property type="protein sequence ID" value="KPI42431.1"/>
    <property type="molecule type" value="Genomic_DNA"/>
</dbReference>
<accession>A0A0N0NP76</accession>
<evidence type="ECO:0000313" key="1">
    <source>
        <dbReference type="EMBL" id="KPI42431.1"/>
    </source>
</evidence>
<name>A0A0N0NP76_9EURO</name>
<dbReference type="GeneID" id="28742265"/>
<dbReference type="AlphaFoldDB" id="A0A0N0NP76"/>
<gene>
    <name evidence="1" type="ORF">AB675_9817</name>
</gene>
<reference evidence="1 2" key="1">
    <citation type="submission" date="2015-06" db="EMBL/GenBank/DDBJ databases">
        <title>Draft genome of the ant-associated black yeast Phialophora attae CBS 131958.</title>
        <authorList>
            <person name="Moreno L.F."/>
            <person name="Stielow B.J."/>
            <person name="de Hoog S."/>
            <person name="Vicente V.A."/>
            <person name="Weiss V.A."/>
            <person name="de Vries M."/>
            <person name="Cruz L.M."/>
            <person name="Souza E.M."/>
        </authorList>
    </citation>
    <scope>NUCLEOTIDE SEQUENCE [LARGE SCALE GENOMIC DNA]</scope>
    <source>
        <strain evidence="1 2">CBS 131958</strain>
    </source>
</reference>
<dbReference type="Proteomes" id="UP000038010">
    <property type="component" value="Unassembled WGS sequence"/>
</dbReference>
<proteinExistence type="predicted"/>
<organism evidence="1 2">
    <name type="scientific">Cyphellophora attinorum</name>
    <dbReference type="NCBI Taxonomy" id="1664694"/>
    <lineage>
        <taxon>Eukaryota</taxon>
        <taxon>Fungi</taxon>
        <taxon>Dikarya</taxon>
        <taxon>Ascomycota</taxon>
        <taxon>Pezizomycotina</taxon>
        <taxon>Eurotiomycetes</taxon>
        <taxon>Chaetothyriomycetidae</taxon>
        <taxon>Chaetothyriales</taxon>
        <taxon>Cyphellophoraceae</taxon>
        <taxon>Cyphellophora</taxon>
    </lineage>
</organism>
<sequence length="266" mass="30248">MPQLVVEDAKEQSQATNRAPADMIPWTALEKPIPNLAKMPLEIIYQIFDDLIPRNIVVTISDPIPKNIIVTIRERRKTRDLDDGQDYSDQDDLHLYWHDSPLYWTYSPRSQFSKWCLICKDLSSKLGPLIYSRLELAVQLDRVFDGDLISLHFGKESLVDKESPIFLCCLKEGVLDDMENLKTSYDIGLSHLHWILVEKFNKRVGVDDAARDRELGLFRALPAECDVSKDEVVDGRVNGMDEIEAVAKDADVQDDVSSGVASMKLE</sequence>
<dbReference type="VEuPathDB" id="FungiDB:AB675_9817"/>
<evidence type="ECO:0000313" key="2">
    <source>
        <dbReference type="Proteomes" id="UP000038010"/>
    </source>
</evidence>
<comment type="caution">
    <text evidence="1">The sequence shown here is derived from an EMBL/GenBank/DDBJ whole genome shotgun (WGS) entry which is preliminary data.</text>
</comment>
<dbReference type="RefSeq" id="XP_018002394.1">
    <property type="nucleotide sequence ID" value="XM_018150385.1"/>
</dbReference>